<dbReference type="EMBL" id="DAKRPA010000383">
    <property type="protein sequence ID" value="DAZ92791.1"/>
    <property type="molecule type" value="Genomic_DNA"/>
</dbReference>
<proteinExistence type="predicted"/>
<feature type="transmembrane region" description="Helical" evidence="6">
    <location>
        <begin position="208"/>
        <end position="230"/>
    </location>
</feature>
<feature type="compositionally biased region" description="Polar residues" evidence="5">
    <location>
        <begin position="140"/>
        <end position="150"/>
    </location>
</feature>
<feature type="transmembrane region" description="Helical" evidence="6">
    <location>
        <begin position="250"/>
        <end position="270"/>
    </location>
</feature>
<evidence type="ECO:0000313" key="8">
    <source>
        <dbReference type="Proteomes" id="UP001146120"/>
    </source>
</evidence>
<feature type="transmembrane region" description="Helical" evidence="6">
    <location>
        <begin position="385"/>
        <end position="403"/>
    </location>
</feature>
<keyword evidence="3 6" id="KW-1133">Transmembrane helix</keyword>
<evidence type="ECO:0000256" key="5">
    <source>
        <dbReference type="SAM" id="MobiDB-lite"/>
    </source>
</evidence>
<evidence type="ECO:0000256" key="2">
    <source>
        <dbReference type="ARBA" id="ARBA00022692"/>
    </source>
</evidence>
<feature type="transmembrane region" description="Helical" evidence="6">
    <location>
        <begin position="85"/>
        <end position="109"/>
    </location>
</feature>
<evidence type="ECO:0000256" key="6">
    <source>
        <dbReference type="SAM" id="Phobius"/>
    </source>
</evidence>
<comment type="caution">
    <text evidence="7">The sequence shown here is derived from an EMBL/GenBank/DDBJ whole genome shotgun (WGS) entry which is preliminary data.</text>
</comment>
<feature type="compositionally biased region" description="Polar residues" evidence="5">
    <location>
        <begin position="414"/>
        <end position="441"/>
    </location>
</feature>
<evidence type="ECO:0000256" key="1">
    <source>
        <dbReference type="ARBA" id="ARBA00004141"/>
    </source>
</evidence>
<name>A0AAV2YF28_9STRA</name>
<feature type="compositionally biased region" description="Acidic residues" evidence="5">
    <location>
        <begin position="452"/>
        <end position="461"/>
    </location>
</feature>
<evidence type="ECO:0000313" key="7">
    <source>
        <dbReference type="EMBL" id="DAZ92791.1"/>
    </source>
</evidence>
<feature type="compositionally biased region" description="Polar residues" evidence="5">
    <location>
        <begin position="120"/>
        <end position="132"/>
    </location>
</feature>
<evidence type="ECO:0000256" key="3">
    <source>
        <dbReference type="ARBA" id="ARBA00022989"/>
    </source>
</evidence>
<keyword evidence="2 6" id="KW-0812">Transmembrane</keyword>
<dbReference type="GO" id="GO:0016020">
    <property type="term" value="C:membrane"/>
    <property type="evidence" value="ECO:0007669"/>
    <property type="project" value="UniProtKB-SubCell"/>
</dbReference>
<dbReference type="Proteomes" id="UP001146120">
    <property type="component" value="Unassembled WGS sequence"/>
</dbReference>
<reference evidence="7" key="1">
    <citation type="submission" date="2022-11" db="EMBL/GenBank/DDBJ databases">
        <authorList>
            <person name="Morgan W.R."/>
            <person name="Tartar A."/>
        </authorList>
    </citation>
    <scope>NUCLEOTIDE SEQUENCE</scope>
    <source>
        <strain evidence="7">ARSEF 373</strain>
    </source>
</reference>
<feature type="transmembrane region" description="Helical" evidence="6">
    <location>
        <begin position="279"/>
        <end position="298"/>
    </location>
</feature>
<feature type="transmembrane region" description="Helical" evidence="6">
    <location>
        <begin position="51"/>
        <end position="73"/>
    </location>
</feature>
<feature type="transmembrane region" description="Helical" evidence="6">
    <location>
        <begin position="183"/>
        <end position="201"/>
    </location>
</feature>
<keyword evidence="8" id="KW-1185">Reference proteome</keyword>
<evidence type="ECO:0000256" key="4">
    <source>
        <dbReference type="ARBA" id="ARBA00023136"/>
    </source>
</evidence>
<gene>
    <name evidence="7" type="ORF">N0F65_005795</name>
</gene>
<dbReference type="PANTHER" id="PTHR12570:SF9">
    <property type="entry name" value="MAGNESIUM TRANSPORTER NIPA8-RELATED"/>
    <property type="match status" value="1"/>
</dbReference>
<dbReference type="GO" id="GO:0015095">
    <property type="term" value="F:magnesium ion transmembrane transporter activity"/>
    <property type="evidence" value="ECO:0007669"/>
    <property type="project" value="InterPro"/>
</dbReference>
<dbReference type="AlphaFoldDB" id="A0AAV2YF28"/>
<comment type="subcellular location">
    <subcellularLocation>
        <location evidence="1">Membrane</location>
        <topology evidence="1">Multi-pass membrane protein</topology>
    </subcellularLocation>
</comment>
<accession>A0AAV2YF28</accession>
<reference evidence="7" key="2">
    <citation type="journal article" date="2023" name="Microbiol Resour">
        <title>Decontamination and Annotation of the Draft Genome Sequence of the Oomycete Lagenidium giganteum ARSEF 373.</title>
        <authorList>
            <person name="Morgan W.R."/>
            <person name="Tartar A."/>
        </authorList>
    </citation>
    <scope>NUCLEOTIDE SEQUENCE</scope>
    <source>
        <strain evidence="7">ARSEF 373</strain>
    </source>
</reference>
<feature type="transmembrane region" description="Helical" evidence="6">
    <location>
        <begin position="322"/>
        <end position="341"/>
    </location>
</feature>
<feature type="transmembrane region" description="Helical" evidence="6">
    <location>
        <begin position="353"/>
        <end position="373"/>
    </location>
</feature>
<feature type="region of interest" description="Disordered" evidence="5">
    <location>
        <begin position="120"/>
        <end position="150"/>
    </location>
</feature>
<feature type="transmembrane region" description="Helical" evidence="6">
    <location>
        <begin position="155"/>
        <end position="177"/>
    </location>
</feature>
<organism evidence="7 8">
    <name type="scientific">Lagenidium giganteum</name>
    <dbReference type="NCBI Taxonomy" id="4803"/>
    <lineage>
        <taxon>Eukaryota</taxon>
        <taxon>Sar</taxon>
        <taxon>Stramenopiles</taxon>
        <taxon>Oomycota</taxon>
        <taxon>Peronosporomycetes</taxon>
        <taxon>Pythiales</taxon>
        <taxon>Pythiaceae</taxon>
    </lineage>
</organism>
<keyword evidence="4 6" id="KW-0472">Membrane</keyword>
<dbReference type="PANTHER" id="PTHR12570">
    <property type="match status" value="1"/>
</dbReference>
<protein>
    <submittedName>
        <fullName evidence="7">Uncharacterized protein</fullName>
    </submittedName>
</protein>
<sequence>MTMSPTSTSLDVIEIEKNDARATSRDAKAAKLDFNMPISGGTWWDLVPRTFLGLVLFCFVFAMISLVGVAVFAEETSSSSGKTSSGFLLFVGIVSSIIGSLQTACGYCCQRLGHQLESASRSNKKSSTNSVPTAAASAAGETNSPSDKSQTSNPLVFIGLLLLACGTIAAIVNLGILGQSVTAPFAAMTLIFNGCLACTVLREAVTKVDIVATVLVLFGVGVAMLGVTMATLEVQQFVLTDFERIFFRSWFPLLYSLTMLFLLVGSYTYVARTDKWSSWAGLSCFSVGAGVLSGFSSLCVKCTVELAKGAAQNRSNDLENPITYLFALGIPICVLAQLKLMSLGLQHFGTLKFVPPYHAFIILSNLINGMVYFDESKGYDAVSAALFIIGCAVTIAGVLLLLAKVPRECDHDPTSPSAAGRRTTSNASPDSTATSNASCPRSPQPILGLHTDDDEEDTGIV</sequence>
<dbReference type="InterPro" id="IPR008521">
    <property type="entry name" value="Mg_trans_NIPA"/>
</dbReference>
<dbReference type="Pfam" id="PF05653">
    <property type="entry name" value="Mg_trans_NIPA"/>
    <property type="match status" value="1"/>
</dbReference>
<feature type="region of interest" description="Disordered" evidence="5">
    <location>
        <begin position="412"/>
        <end position="461"/>
    </location>
</feature>